<keyword evidence="6" id="KW-1185">Reference proteome</keyword>
<dbReference type="AlphaFoldDB" id="A0A0N0M7Z8"/>
<dbReference type="SUPFAM" id="SSF46689">
    <property type="entry name" value="Homeodomain-like"/>
    <property type="match status" value="2"/>
</dbReference>
<dbReference type="OrthoDB" id="9793422at2"/>
<dbReference type="Gene3D" id="1.10.10.60">
    <property type="entry name" value="Homeodomain-like"/>
    <property type="match status" value="1"/>
</dbReference>
<dbReference type="Gene3D" id="3.40.50.880">
    <property type="match status" value="1"/>
</dbReference>
<keyword evidence="1" id="KW-0805">Transcription regulation</keyword>
<keyword evidence="2" id="KW-0238">DNA-binding</keyword>
<dbReference type="InterPro" id="IPR018060">
    <property type="entry name" value="HTH_AraC"/>
</dbReference>
<feature type="domain" description="HTH araC/xylS-type" evidence="4">
    <location>
        <begin position="213"/>
        <end position="311"/>
    </location>
</feature>
<dbReference type="InterPro" id="IPR029062">
    <property type="entry name" value="Class_I_gatase-like"/>
</dbReference>
<protein>
    <recommendedName>
        <fullName evidence="4">HTH araC/xylS-type domain-containing protein</fullName>
    </recommendedName>
</protein>
<dbReference type="RefSeq" id="WP_054212060.1">
    <property type="nucleotide sequence ID" value="NZ_LGSZ01000095.1"/>
</dbReference>
<reference evidence="5 6" key="1">
    <citation type="submission" date="2015-07" db="EMBL/GenBank/DDBJ databases">
        <title>Whole genome sequencing of Bosea vaviloviae isolated from cave pool.</title>
        <authorList>
            <person name="Tan N.E.H."/>
            <person name="Lee Y.P."/>
            <person name="Gan H.M."/>
            <person name="Barton H."/>
            <person name="Savka M.A."/>
        </authorList>
    </citation>
    <scope>NUCLEOTIDE SEQUENCE [LARGE SCALE GENOMIC DNA]</scope>
    <source>
        <strain evidence="5 6">SD260</strain>
    </source>
</reference>
<dbReference type="SUPFAM" id="SSF52317">
    <property type="entry name" value="Class I glutamine amidotransferase-like"/>
    <property type="match status" value="1"/>
</dbReference>
<dbReference type="CDD" id="cd03136">
    <property type="entry name" value="GATase1_AraC_ArgR_like"/>
    <property type="match status" value="1"/>
</dbReference>
<proteinExistence type="predicted"/>
<evidence type="ECO:0000313" key="5">
    <source>
        <dbReference type="EMBL" id="KPH73704.1"/>
    </source>
</evidence>
<dbReference type="PROSITE" id="PS01124">
    <property type="entry name" value="HTH_ARAC_FAMILY_2"/>
    <property type="match status" value="1"/>
</dbReference>
<evidence type="ECO:0000256" key="2">
    <source>
        <dbReference type="ARBA" id="ARBA00023125"/>
    </source>
</evidence>
<dbReference type="InterPro" id="IPR052158">
    <property type="entry name" value="INH-QAR"/>
</dbReference>
<name>A0A0N0M7Z8_9HYPH</name>
<dbReference type="PANTHER" id="PTHR43130">
    <property type="entry name" value="ARAC-FAMILY TRANSCRIPTIONAL REGULATOR"/>
    <property type="match status" value="1"/>
</dbReference>
<evidence type="ECO:0000256" key="3">
    <source>
        <dbReference type="ARBA" id="ARBA00023163"/>
    </source>
</evidence>
<evidence type="ECO:0000259" key="4">
    <source>
        <dbReference type="PROSITE" id="PS01124"/>
    </source>
</evidence>
<dbReference type="GO" id="GO:0003700">
    <property type="term" value="F:DNA-binding transcription factor activity"/>
    <property type="evidence" value="ECO:0007669"/>
    <property type="project" value="InterPro"/>
</dbReference>
<dbReference type="Proteomes" id="UP000037822">
    <property type="component" value="Unassembled WGS sequence"/>
</dbReference>
<dbReference type="PANTHER" id="PTHR43130:SF3">
    <property type="entry name" value="HTH-TYPE TRANSCRIPTIONAL REGULATOR RV1931C"/>
    <property type="match status" value="1"/>
</dbReference>
<gene>
    <name evidence="5" type="ORF">AE618_26635</name>
</gene>
<evidence type="ECO:0000256" key="1">
    <source>
        <dbReference type="ARBA" id="ARBA00023015"/>
    </source>
</evidence>
<dbReference type="PATRIC" id="fig|1526658.3.peg.4871"/>
<comment type="caution">
    <text evidence="5">The sequence shown here is derived from an EMBL/GenBank/DDBJ whole genome shotgun (WGS) entry which is preliminary data.</text>
</comment>
<dbReference type="Pfam" id="PF12833">
    <property type="entry name" value="HTH_18"/>
    <property type="match status" value="1"/>
</dbReference>
<evidence type="ECO:0000313" key="6">
    <source>
        <dbReference type="Proteomes" id="UP000037822"/>
    </source>
</evidence>
<dbReference type="EMBL" id="LGSZ01000095">
    <property type="protein sequence ID" value="KPH73704.1"/>
    <property type="molecule type" value="Genomic_DNA"/>
</dbReference>
<dbReference type="Pfam" id="PF01965">
    <property type="entry name" value="DJ-1_PfpI"/>
    <property type="match status" value="1"/>
</dbReference>
<organism evidence="5 6">
    <name type="scientific">Bosea vaviloviae</name>
    <dbReference type="NCBI Taxonomy" id="1526658"/>
    <lineage>
        <taxon>Bacteria</taxon>
        <taxon>Pseudomonadati</taxon>
        <taxon>Pseudomonadota</taxon>
        <taxon>Alphaproteobacteria</taxon>
        <taxon>Hyphomicrobiales</taxon>
        <taxon>Boseaceae</taxon>
        <taxon>Bosea</taxon>
    </lineage>
</organism>
<dbReference type="PROSITE" id="PS00041">
    <property type="entry name" value="HTH_ARAC_FAMILY_1"/>
    <property type="match status" value="1"/>
</dbReference>
<dbReference type="InterPro" id="IPR009057">
    <property type="entry name" value="Homeodomain-like_sf"/>
</dbReference>
<dbReference type="GO" id="GO:0043565">
    <property type="term" value="F:sequence-specific DNA binding"/>
    <property type="evidence" value="ECO:0007669"/>
    <property type="project" value="InterPro"/>
</dbReference>
<dbReference type="InterPro" id="IPR018062">
    <property type="entry name" value="HTH_AraC-typ_CS"/>
</dbReference>
<dbReference type="InterPro" id="IPR002818">
    <property type="entry name" value="DJ-1/PfpI"/>
</dbReference>
<dbReference type="SMART" id="SM00342">
    <property type="entry name" value="HTH_ARAC"/>
    <property type="match status" value="1"/>
</dbReference>
<keyword evidence="3" id="KW-0804">Transcription</keyword>
<accession>A0A0N0M7Z8</accession>
<sequence length="341" mass="38723">MYTIAFLLLPEFSLLGAVCASETLRVANSLYPEPPFRSVFVHDTQAQVASSSGIPLQAEMHVRDLKEFDALVVLSSFRHDSYENAETLSLIRRFDRHGKMIGSIESGVYHIAKAGVLNGHMATAHFNNLPMFAALFPKVSFVKKVYTWSEKRMTCAGGAAATDMMLHLVSEHLGKAVAARVANIIIFPYRREIGAYQDDLFTSAYNGFPQPVREACRMMEEAIHRPLDIEAIAEHLGLSRRHLDRLFEIAFNCSTFDYYRMIRLARARKLVRATRIDLTAIAMRCGFRSYPRFLERYREAYGVSPSEDRASELLQPTQPDRVSPLTDLHPYQVQLDPKRMV</sequence>